<dbReference type="InterPro" id="IPR036724">
    <property type="entry name" value="Cobalamin-bd_sf"/>
</dbReference>
<dbReference type="Gene3D" id="1.10.1240.10">
    <property type="entry name" value="Methionine synthase domain"/>
    <property type="match status" value="1"/>
</dbReference>
<feature type="domain" description="B12-binding" evidence="5">
    <location>
        <begin position="177"/>
        <end position="300"/>
    </location>
</feature>
<dbReference type="Gene3D" id="3.40.50.280">
    <property type="entry name" value="Cobalamin-binding domain"/>
    <property type="match status" value="1"/>
</dbReference>
<dbReference type="InterPro" id="IPR006158">
    <property type="entry name" value="Cobalamin-bd"/>
</dbReference>
<dbReference type="InterPro" id="IPR009061">
    <property type="entry name" value="DNA-bd_dom_put_sf"/>
</dbReference>
<evidence type="ECO:0000313" key="6">
    <source>
        <dbReference type="EMBL" id="MCM2531809.1"/>
    </source>
</evidence>
<dbReference type="CDD" id="cd02065">
    <property type="entry name" value="B12-binding_like"/>
    <property type="match status" value="1"/>
</dbReference>
<dbReference type="Pfam" id="PF02607">
    <property type="entry name" value="B12-binding_2"/>
    <property type="match status" value="1"/>
</dbReference>
<dbReference type="Gene3D" id="1.10.1660.10">
    <property type="match status" value="1"/>
</dbReference>
<dbReference type="Proteomes" id="UP001523262">
    <property type="component" value="Unassembled WGS sequence"/>
</dbReference>
<dbReference type="PROSITE" id="PS50937">
    <property type="entry name" value="HTH_MERR_2"/>
    <property type="match status" value="1"/>
</dbReference>
<dbReference type="InterPro" id="IPR000551">
    <property type="entry name" value="MerR-type_HTH_dom"/>
</dbReference>
<keyword evidence="3" id="KW-0804">Transcription</keyword>
<dbReference type="InterPro" id="IPR003759">
    <property type="entry name" value="Cbl-bd_cap"/>
</dbReference>
<evidence type="ECO:0000256" key="2">
    <source>
        <dbReference type="ARBA" id="ARBA00023125"/>
    </source>
</evidence>
<dbReference type="SUPFAM" id="SSF46955">
    <property type="entry name" value="Putative DNA-binding domain"/>
    <property type="match status" value="1"/>
</dbReference>
<feature type="domain" description="HTH merR-type" evidence="4">
    <location>
        <begin position="7"/>
        <end position="76"/>
    </location>
</feature>
<sequence length="300" mass="34354">MDCLEGKYNINAASKMLGIQPGTLRAWERRYQIIEPIRNESGYRLYTDEHIKILKWIIKKINQGFTTSQAVSLLANNQLFSDAFNTKEENEITSMSVELLDSLLNFNEYKAQEIINSLFSLFTIEKVMLDIFVPLLEKIGDLWESRKITSAHEHFASSIIRSKIVTVFYNSPQNHYFPKVVAVCSPGEWHDIGLLMFSLVLRRKGFDVVYLGSGMAEEDLNKTLENIHPDFLFISCTMKENLTNVLSLVTSITLNFKNLKIGIGGYAVNSMKQSDKEQFSAFIVGQNRADWEKWLLNRSG</sequence>
<dbReference type="Pfam" id="PF13411">
    <property type="entry name" value="MerR_1"/>
    <property type="match status" value="1"/>
</dbReference>
<dbReference type="SMART" id="SM00422">
    <property type="entry name" value="HTH_MERR"/>
    <property type="match status" value="1"/>
</dbReference>
<keyword evidence="2" id="KW-0238">DNA-binding</keyword>
<protein>
    <submittedName>
        <fullName evidence="6">MerR family transcriptional regulator</fullName>
    </submittedName>
</protein>
<dbReference type="Pfam" id="PF02310">
    <property type="entry name" value="B12-binding"/>
    <property type="match status" value="1"/>
</dbReference>
<name>A0ABT0W653_9BACI</name>
<evidence type="ECO:0000313" key="7">
    <source>
        <dbReference type="Proteomes" id="UP001523262"/>
    </source>
</evidence>
<evidence type="ECO:0000259" key="4">
    <source>
        <dbReference type="PROSITE" id="PS50937"/>
    </source>
</evidence>
<dbReference type="PROSITE" id="PS51332">
    <property type="entry name" value="B12_BINDING"/>
    <property type="match status" value="1"/>
</dbReference>
<proteinExistence type="predicted"/>
<keyword evidence="7" id="KW-1185">Reference proteome</keyword>
<organism evidence="6 7">
    <name type="scientific">Neobacillus pocheonensis</name>
    <dbReference type="NCBI Taxonomy" id="363869"/>
    <lineage>
        <taxon>Bacteria</taxon>
        <taxon>Bacillati</taxon>
        <taxon>Bacillota</taxon>
        <taxon>Bacilli</taxon>
        <taxon>Bacillales</taxon>
        <taxon>Bacillaceae</taxon>
        <taxon>Neobacillus</taxon>
    </lineage>
</organism>
<dbReference type="PANTHER" id="PTHR30204">
    <property type="entry name" value="REDOX-CYCLING DRUG-SENSING TRANSCRIPTIONAL ACTIVATOR SOXR"/>
    <property type="match status" value="1"/>
</dbReference>
<keyword evidence="1" id="KW-0805">Transcription regulation</keyword>
<evidence type="ECO:0000259" key="5">
    <source>
        <dbReference type="PROSITE" id="PS51332"/>
    </source>
</evidence>
<dbReference type="EMBL" id="JAMQCR010000001">
    <property type="protein sequence ID" value="MCM2531809.1"/>
    <property type="molecule type" value="Genomic_DNA"/>
</dbReference>
<comment type="caution">
    <text evidence="6">The sequence shown here is derived from an EMBL/GenBank/DDBJ whole genome shotgun (WGS) entry which is preliminary data.</text>
</comment>
<dbReference type="PANTHER" id="PTHR30204:SF67">
    <property type="entry name" value="HTH-TYPE TRANSCRIPTIONAL REGULATOR MLRA-RELATED"/>
    <property type="match status" value="1"/>
</dbReference>
<evidence type="ECO:0000256" key="1">
    <source>
        <dbReference type="ARBA" id="ARBA00023015"/>
    </source>
</evidence>
<gene>
    <name evidence="6" type="ORF">NDK43_04630</name>
</gene>
<dbReference type="InterPro" id="IPR047057">
    <property type="entry name" value="MerR_fam"/>
</dbReference>
<accession>A0ABT0W653</accession>
<evidence type="ECO:0000256" key="3">
    <source>
        <dbReference type="ARBA" id="ARBA00023163"/>
    </source>
</evidence>
<dbReference type="InterPro" id="IPR036594">
    <property type="entry name" value="Meth_synthase_dom"/>
</dbReference>
<reference evidence="6 7" key="1">
    <citation type="submission" date="2022-06" db="EMBL/GenBank/DDBJ databases">
        <authorList>
            <person name="Jeon C.O."/>
        </authorList>
    </citation>
    <scope>NUCLEOTIDE SEQUENCE [LARGE SCALE GENOMIC DNA]</scope>
    <source>
        <strain evidence="6 7">KCTC 13943</strain>
    </source>
</reference>
<dbReference type="SUPFAM" id="SSF52242">
    <property type="entry name" value="Cobalamin (vitamin B12)-binding domain"/>
    <property type="match status" value="1"/>
</dbReference>